<sequence>MPVVHVGPVLPLLHDPARVPLAPLGHGGADDEGPGSGSARVSGQKKQ</sequence>
<reference evidence="3" key="1">
    <citation type="submission" date="2005-09" db="EMBL/GenBank/DDBJ databases">
        <authorList>
            <person name="Mural R.J."/>
            <person name="Li P.W."/>
            <person name="Adams M.D."/>
            <person name="Amanatides P.G."/>
            <person name="Baden-Tillson H."/>
            <person name="Barnstead M."/>
            <person name="Chin S.H."/>
            <person name="Dew I."/>
            <person name="Evans C.A."/>
            <person name="Ferriera S."/>
            <person name="Flanigan M."/>
            <person name="Fosler C."/>
            <person name="Glodek A."/>
            <person name="Gu Z."/>
            <person name="Holt R.A."/>
            <person name="Jennings D."/>
            <person name="Kraft C.L."/>
            <person name="Lu F."/>
            <person name="Nguyen T."/>
            <person name="Nusskern D.R."/>
            <person name="Pfannkoch C.M."/>
            <person name="Sitter C."/>
            <person name="Sutton G.G."/>
            <person name="Venter J.C."/>
            <person name="Wang Z."/>
            <person name="Woodage T."/>
            <person name="Zheng X.H."/>
            <person name="Zhong F."/>
        </authorList>
    </citation>
    <scope>NUCLEOTIDE SEQUENCE [LARGE SCALE GENOMIC DNA]</scope>
    <source>
        <strain>BN</strain>
        <strain evidence="3">Sprague-Dawley</strain>
    </source>
</reference>
<protein>
    <submittedName>
        <fullName evidence="2">RCG23330</fullName>
    </submittedName>
</protein>
<evidence type="ECO:0000313" key="2">
    <source>
        <dbReference type="EMBL" id="EDL97990.1"/>
    </source>
</evidence>
<dbReference type="Proteomes" id="UP000234681">
    <property type="component" value="Chromosome 14"/>
</dbReference>
<name>A6JQ73_RAT</name>
<accession>A6JQ73</accession>
<proteinExistence type="predicted"/>
<feature type="compositionally biased region" description="Low complexity" evidence="1">
    <location>
        <begin position="1"/>
        <end position="14"/>
    </location>
</feature>
<feature type="region of interest" description="Disordered" evidence="1">
    <location>
        <begin position="1"/>
        <end position="47"/>
    </location>
</feature>
<gene>
    <name evidence="2" type="ORF">rCG_23330</name>
</gene>
<organism evidence="2 3">
    <name type="scientific">Rattus norvegicus</name>
    <name type="common">Rat</name>
    <dbReference type="NCBI Taxonomy" id="10116"/>
    <lineage>
        <taxon>Eukaryota</taxon>
        <taxon>Metazoa</taxon>
        <taxon>Chordata</taxon>
        <taxon>Craniata</taxon>
        <taxon>Vertebrata</taxon>
        <taxon>Euteleostomi</taxon>
        <taxon>Mammalia</taxon>
        <taxon>Eutheria</taxon>
        <taxon>Euarchontoglires</taxon>
        <taxon>Glires</taxon>
        <taxon>Rodentia</taxon>
        <taxon>Myomorpha</taxon>
        <taxon>Muroidea</taxon>
        <taxon>Muridae</taxon>
        <taxon>Murinae</taxon>
        <taxon>Rattus</taxon>
    </lineage>
</organism>
<dbReference type="AlphaFoldDB" id="A6JQ73"/>
<evidence type="ECO:0000313" key="3">
    <source>
        <dbReference type="Proteomes" id="UP000234681"/>
    </source>
</evidence>
<dbReference type="EMBL" id="CH473996">
    <property type="protein sequence ID" value="EDL97990.1"/>
    <property type="molecule type" value="Genomic_DNA"/>
</dbReference>
<evidence type="ECO:0000256" key="1">
    <source>
        <dbReference type="SAM" id="MobiDB-lite"/>
    </source>
</evidence>